<dbReference type="InParanoid" id="Q01VM7"/>
<dbReference type="GO" id="GO:0016887">
    <property type="term" value="F:ATP hydrolysis activity"/>
    <property type="evidence" value="ECO:0007669"/>
    <property type="project" value="InterPro"/>
</dbReference>
<keyword evidence="1" id="KW-0813">Transport</keyword>
<evidence type="ECO:0000313" key="5">
    <source>
        <dbReference type="EMBL" id="ABJ86288.1"/>
    </source>
</evidence>
<dbReference type="EMBL" id="CP000473">
    <property type="protein sequence ID" value="ABJ86288.1"/>
    <property type="molecule type" value="Genomic_DNA"/>
</dbReference>
<feature type="domain" description="ABC transporter" evidence="4">
    <location>
        <begin position="2"/>
        <end position="232"/>
    </location>
</feature>
<dbReference type="InterPro" id="IPR003593">
    <property type="entry name" value="AAA+_ATPase"/>
</dbReference>
<dbReference type="PANTHER" id="PTHR42939">
    <property type="entry name" value="ABC TRANSPORTER ATP-BINDING PROTEIN ALBC-RELATED"/>
    <property type="match status" value="1"/>
</dbReference>
<accession>Q01VM7</accession>
<dbReference type="InterPro" id="IPR027417">
    <property type="entry name" value="P-loop_NTPase"/>
</dbReference>
<evidence type="ECO:0000256" key="1">
    <source>
        <dbReference type="ARBA" id="ARBA00022448"/>
    </source>
</evidence>
<dbReference type="KEGG" id="sus:Acid_5339"/>
<evidence type="ECO:0000256" key="3">
    <source>
        <dbReference type="ARBA" id="ARBA00022840"/>
    </source>
</evidence>
<keyword evidence="3" id="KW-0067">ATP-binding</keyword>
<dbReference type="PROSITE" id="PS00211">
    <property type="entry name" value="ABC_TRANSPORTER_1"/>
    <property type="match status" value="1"/>
</dbReference>
<dbReference type="OrthoDB" id="9804819at2"/>
<dbReference type="STRING" id="234267.Acid_5339"/>
<dbReference type="SUPFAM" id="SSF52540">
    <property type="entry name" value="P-loop containing nucleoside triphosphate hydrolases"/>
    <property type="match status" value="1"/>
</dbReference>
<dbReference type="eggNOG" id="COG1131">
    <property type="taxonomic scope" value="Bacteria"/>
</dbReference>
<dbReference type="SMART" id="SM00382">
    <property type="entry name" value="AAA"/>
    <property type="match status" value="1"/>
</dbReference>
<dbReference type="InterPro" id="IPR051782">
    <property type="entry name" value="ABC_Transporter_VariousFunc"/>
</dbReference>
<dbReference type="Gene3D" id="3.40.50.300">
    <property type="entry name" value="P-loop containing nucleotide triphosphate hydrolases"/>
    <property type="match status" value="1"/>
</dbReference>
<dbReference type="Pfam" id="PF00005">
    <property type="entry name" value="ABC_tran"/>
    <property type="match status" value="1"/>
</dbReference>
<dbReference type="CDD" id="cd03230">
    <property type="entry name" value="ABC_DR_subfamily_A"/>
    <property type="match status" value="1"/>
</dbReference>
<evidence type="ECO:0000256" key="2">
    <source>
        <dbReference type="ARBA" id="ARBA00022741"/>
    </source>
</evidence>
<sequence>MLDVRGLTKKYRNRAVVDHVTFTVPPGQVTGYLGPNGSGKSTTVKMLAGLLPATSGQILWDGNDIRHDLIGFKRRLGYVPEEAFVYSHLSGLEHLELMGRLRQLPEAQVQRKAVELLRLLWLYEHRYTPISSYSKGMKQRVLIAGALLHDPELLIFDEPLSGLDIASAMLLHELIAELARSGKTILYISHVLEVTEKVCARVIMLYQGKIVANDEVGRLRDLMHLPSLEQIFRQLAKQEDVGASAREIVAVMRGA</sequence>
<dbReference type="InterPro" id="IPR003439">
    <property type="entry name" value="ABC_transporter-like_ATP-bd"/>
</dbReference>
<keyword evidence="2" id="KW-0547">Nucleotide-binding</keyword>
<gene>
    <name evidence="5" type="ordered locus">Acid_5339</name>
</gene>
<evidence type="ECO:0000259" key="4">
    <source>
        <dbReference type="PROSITE" id="PS50893"/>
    </source>
</evidence>
<organism evidence="5">
    <name type="scientific">Solibacter usitatus (strain Ellin6076)</name>
    <dbReference type="NCBI Taxonomy" id="234267"/>
    <lineage>
        <taxon>Bacteria</taxon>
        <taxon>Pseudomonadati</taxon>
        <taxon>Acidobacteriota</taxon>
        <taxon>Terriglobia</taxon>
        <taxon>Bryobacterales</taxon>
        <taxon>Solibacteraceae</taxon>
        <taxon>Candidatus Solibacter</taxon>
    </lineage>
</organism>
<proteinExistence type="predicted"/>
<dbReference type="HOGENOM" id="CLU_000604_1_2_0"/>
<dbReference type="AlphaFoldDB" id="Q01VM7"/>
<reference evidence="5" key="1">
    <citation type="submission" date="2006-10" db="EMBL/GenBank/DDBJ databases">
        <title>Complete sequence of Solibacter usitatus Ellin6076.</title>
        <authorList>
            <consortium name="US DOE Joint Genome Institute"/>
            <person name="Copeland A."/>
            <person name="Lucas S."/>
            <person name="Lapidus A."/>
            <person name="Barry K."/>
            <person name="Detter J.C."/>
            <person name="Glavina del Rio T."/>
            <person name="Hammon N."/>
            <person name="Israni S."/>
            <person name="Dalin E."/>
            <person name="Tice H."/>
            <person name="Pitluck S."/>
            <person name="Thompson L.S."/>
            <person name="Brettin T."/>
            <person name="Bruce D."/>
            <person name="Han C."/>
            <person name="Tapia R."/>
            <person name="Gilna P."/>
            <person name="Schmutz J."/>
            <person name="Larimer F."/>
            <person name="Land M."/>
            <person name="Hauser L."/>
            <person name="Kyrpides N."/>
            <person name="Mikhailova N."/>
            <person name="Janssen P.H."/>
            <person name="Kuske C.R."/>
            <person name="Richardson P."/>
        </authorList>
    </citation>
    <scope>NUCLEOTIDE SEQUENCE</scope>
    <source>
        <strain evidence="5">Ellin6076</strain>
    </source>
</reference>
<dbReference type="PANTHER" id="PTHR42939:SF1">
    <property type="entry name" value="ABC TRANSPORTER ATP-BINDING PROTEIN ALBC-RELATED"/>
    <property type="match status" value="1"/>
</dbReference>
<dbReference type="GO" id="GO:0005524">
    <property type="term" value="F:ATP binding"/>
    <property type="evidence" value="ECO:0007669"/>
    <property type="project" value="UniProtKB-KW"/>
</dbReference>
<dbReference type="InterPro" id="IPR017871">
    <property type="entry name" value="ABC_transporter-like_CS"/>
</dbReference>
<protein>
    <submittedName>
        <fullName evidence="5">ABC transporter related</fullName>
    </submittedName>
</protein>
<name>Q01VM7_SOLUE</name>
<dbReference type="PROSITE" id="PS50893">
    <property type="entry name" value="ABC_TRANSPORTER_2"/>
    <property type="match status" value="1"/>
</dbReference>